<keyword evidence="2" id="KW-1185">Reference proteome</keyword>
<sequence length="226" mass="25325">MKEDVMVHRPMRKLFYDLSDAGRRLDLSLVDIGAFVVERKMRVCTPAAGLLVEFGLWENEGSVDQYAVAEEVREVSGLVDLRPQDALAIIQSGSAAIEFLDAASGSYRRIIRTEGDPPGFAVRRENLGVRHEVLQKLADEFGVDLAEPTALPRLGALRTHDWDACMLEVSRLFYFEGVPESKAALIRHVQAWFASQGPKVPDESTLQKKLKDTWAMFAPEARKRRA</sequence>
<dbReference type="Proteomes" id="UP000245765">
    <property type="component" value="Unassembled WGS sequence"/>
</dbReference>
<evidence type="ECO:0000313" key="2">
    <source>
        <dbReference type="Proteomes" id="UP000245765"/>
    </source>
</evidence>
<name>A0A317FAH1_9PROT</name>
<gene>
    <name evidence="1" type="ORF">DFH01_23900</name>
</gene>
<reference evidence="2" key="1">
    <citation type="submission" date="2018-05" db="EMBL/GenBank/DDBJ databases">
        <authorList>
            <person name="Du Z."/>
            <person name="Wang X."/>
        </authorList>
    </citation>
    <scope>NUCLEOTIDE SEQUENCE [LARGE SCALE GENOMIC DNA]</scope>
    <source>
        <strain evidence="2">CQN31</strain>
    </source>
</reference>
<dbReference type="OrthoDB" id="8222794at2"/>
<dbReference type="RefSeq" id="WP_109873037.1">
    <property type="nucleotide sequence ID" value="NZ_QGNA01000006.1"/>
</dbReference>
<protein>
    <submittedName>
        <fullName evidence="1">Uncharacterized protein</fullName>
    </submittedName>
</protein>
<evidence type="ECO:0000313" key="1">
    <source>
        <dbReference type="EMBL" id="PWS34586.1"/>
    </source>
</evidence>
<organism evidence="1 2">
    <name type="scientific">Falsiroseomonas bella</name>
    <dbReference type="NCBI Taxonomy" id="2184016"/>
    <lineage>
        <taxon>Bacteria</taxon>
        <taxon>Pseudomonadati</taxon>
        <taxon>Pseudomonadota</taxon>
        <taxon>Alphaproteobacteria</taxon>
        <taxon>Acetobacterales</taxon>
        <taxon>Roseomonadaceae</taxon>
        <taxon>Falsiroseomonas</taxon>
    </lineage>
</organism>
<dbReference type="AlphaFoldDB" id="A0A317FAH1"/>
<accession>A0A317FAH1</accession>
<proteinExistence type="predicted"/>
<comment type="caution">
    <text evidence="1">The sequence shown here is derived from an EMBL/GenBank/DDBJ whole genome shotgun (WGS) entry which is preliminary data.</text>
</comment>
<dbReference type="EMBL" id="QGNA01000006">
    <property type="protein sequence ID" value="PWS34586.1"/>
    <property type="molecule type" value="Genomic_DNA"/>
</dbReference>